<evidence type="ECO:0000256" key="6">
    <source>
        <dbReference type="SAM" id="MobiDB-lite"/>
    </source>
</evidence>
<feature type="region of interest" description="Disordered" evidence="6">
    <location>
        <begin position="457"/>
        <end position="523"/>
    </location>
</feature>
<feature type="region of interest" description="Disordered" evidence="6">
    <location>
        <begin position="1802"/>
        <end position="1821"/>
    </location>
</feature>
<sequence length="3991" mass="416954">LWTLSFLLSSAVALTYQLDTSYSGRKLLDGFDFFTDPDPTHGFVTYVSKPEASRLGLAGVSQNDATYLGVDYWSKLNSAGAGRKSVRITSKKSWTHGLFVADIAHMPGGICGTWPAWWTFGPNWPNNGEIDIIEGVNSNSKNTMALHTSANCRMTPTHQFGTPQDTNCDGTTNNNAGCSVRSTSKLTYGNDFNAIGGGVYAMEWTSQHIKIWFFPRGGIPRNLQSGRPDTKDWGTPQSYYTGNCNIDSHFKGHNIVFDTTFCGDWAANVWSSDPTCSKLAPTCNSYVANHPSAFKNAYWSINSVKVYTSTASSPGRFFAKSESEGVAQDVTDPVATTVTESVQIAAAATGSFGSAPTADDLENIDVIPELAGKANGGSDKTGTPVDIPEPSQTIIGYEIIDAYGPTHTFDEPAFKKIRRGLVKSDEAYLDQVKPALHTMTPYDREVLEDNIAAIPRKSSKTADGVRKPTSQFGDFLNEPTDEYSDLFPMTLEDTNDGTAQEGVDEDSEQSDTPKKKGDEINDSKASAALEEVKGDLDGLGDLNSLKGIFKKQRRGLVLENDESTISVGDHENPFLALSQGHAQAPRRPTAEFGDHLERPADQYLNTFDEPVIKTQPENDGSRYRVDEAPIPIPPVPQPTHEDIEDRQEAAEAQALPGQLPLFEDFGLFKKKRRGFVLGHDGNDVETNPSLHTPQDKYADVLDADAVDERVSGHPHTILFPNPRPFIDPAFETAAEKSNEFAGQPQEGIAEAFEKGSDSGLVDFKKERRALVFGLDEDLEDVKDGTFIPEIDHANIHRRPLVQSEVENTAKEEMEDNPSAFVLPSQDDYLIAVEQQVAEETQENQEESGILAAFGGILKREKRGFVFGHAGFKLPVDTQSPPETDAQSRRHKLPAESLDERLEDSDHSGPMDNFDPNLPAEPKFQSDMDGIDGGEYEDENAGDSSDQQEEPEYSDDSEGLGPEDTVDSPADNTEESQDPPVEPQFRQNLESVGDNTESLDKSLQNATQIPREPPFKNTTEAVASATESLDQNIEIAVISEVTQVVDNLEPTISNLPVPTIKRRRLIDEDRFYNYPEARPSKLDESETQQLRGELTAGENKLTKGDKDELDRPDQTNFDEFLNGHVPDRSTIRPKQEEDDFDEDEPVQGFPIKKFTNKMIIAISVISESRVTTDEPAPTIRREIHHETQVVSRNVHKEIYIVNGTPVPTPPPSLRRPLFDVDDYNEDEDDGSDGRIPRAWLRGDAGVIGKREEKEDAVQNVENLNIPLLNGGIGAGLGLDLGLGLGLGTPQGRVVDANLGAAATATVGLGSSHGLPLESGGNGVIDDAASLLRNPTTQEPSNTEEESPSRRVGSVDSVPNNPSLDPATHGIPIGFQSDGLGDGADPNQNAQQPNSGSRIAGGAGLGGAALLEGNNNNQGSDLGAAGVLGGAAALEENSNNQGSQIGGGGLVGGAAALEGSNVPNVVEGTSNTGDGIHGLPIGVDDSLVDGAEYWGSEQPSNTVPLTGSQIGAAGGLGGAATLEGTNNGQGPQIGAAGGLGGAAALEASNNRIGGAGVLGGAASLGGTNNPLSNSDSAPEIGVGGLLGGAASLEGLPVTNNPVSSTGSQTGGVGQVDGQGLPEGSNNPLSGSNPRIGGGGVLGGGASNSPQGSSNGLLSDTVTGLGLGTLLGGGSTNPQVANNPQSGTGLGLAAGLGLGAVLGGGSTNPQEANNNQPAAGIGGAAGLGLGLGLGGGSSNSQPNSKPQTGTNDLIGEIVPLESGSNIPSGSAPSLNDAGVLGGGAPLSGLNGVGNDIGGLGGATSLGGASNGPSQPNSGLDVGGGLGGGAILSGVNTQNPRLPGNGGINTNPPLTNSNQQPSGNVPIIGVGTGVGADVSLPNLPIVGGLDASLGVGLGAILGGSNGNNLPSNTESTSPPIIGVGNGDGSSPGQNTGNSVLDGLNPNSVVGTGEDVVNSGLGAAAGLGLGLGLGGSGQPTSFPNTPLGGGSLPPNNENGGLDVPNPNNIIGSGEDIVNSGIGAAAGLGLGLGLGGSGGSGQSTSLPSTPLGGGSLPPNENGGPDVLNPNNIVGTGQNVVNSGLDAAAGLGLGLNLGGSNQPSTLPTTPSESNTGTDTNAGVGIGGILGRLGGITRPSSIPGTGSGSQGNTGLGVNAGVGVDANLGGILNPSTGSNTGLDVNAGVGLDTNLEGILNPPTGSNTGLDVNAGVGLNTNIGGIPSTTLGSNTGLDVNAGVGLDTNIGGIPDTNIGGIPDTPSGSNTGIDANAGLGIGGIIGGTTIPTSIPRTGLGSQGNTGLGVNAGVGVDANLGGTNTPSGSNTGLDVNAGVGIGVGLGTNIPDVLPGGIDDGFGIPRGDGRDNVTDPVGGKGIPLGGVIDGIGAVIDPLIGRPGREGTGGGIPLGGNIGGNVQVDLNGNPLGGGGRTNNPTNTGTNVGNNPGTNTRTSTLSNSESGYGIPSGGNNGGTSAPATSSVFDPGFGLPTNGNAASSTISRTRTRNSRPTTATRRLRPSSSTIISDSVPSATTSFSEILNVGGGIMGEPRLRSTSTPSETTIPTILSPASSTRTRRFRPSTATRRVRPSLSSTLSETDQPSTTPFSETQNAGGGVQGIPSLRASSTSSDSGILSPTVSSPTRTRTRRLRTSSDSETLSPTVSSPTRTRTRRLRTSSDSETLSPTLSSIQTPATTSFSDVFNVGGGVQGEARVRPSSDSGSSFPSSSSATRTRTRRLRTSSDSGTLNPTLSNNQPTATASFSDILNVDGGVRGEPQLRTSSDSETSSLSSPTRTRTRRLRTSSSTFSTDQTPSITSFSEIDGIGDGVRGEPTETFSSEITSTDEPPLPTSFDVIENVGGGEPRRRATVTTSPVVPTSSLDNQEPDPTTSNPPDPTDGRQPPIIDDGSSDGEDEELTGGGRPNRGDNGRVPPGSSTGEEETGEEETGEEETGEEETGEEETGEEETGEEEDDGTIIPPPFDNSDEDDNKDADGDQVITNGGRPNRGDGTNTHDSTDGRQIIDSDENDGDVDGEKVITNGGRPNDDDDPRHYHDSAPGRQSMDTDVGGYEEDEDITGHGYPSDFHRPGNFDGRRPGSDTQDEDENEEEENYRDGNPSWYDHSNGPPYSANPGDYYPSNHGDPGAHVGDDGFDEPEGPNYQNPPLRPFERPDESGENEVEEIGRQDESHSRPSPEFVGVDDGSRNPLFGESDFSDDENRVGQGQQRPHIYVNPYRGPEAEGSHEASEELDDETGVGQGQQRPHIYVNPYRGPESESSHEASEEPDQEYGGFHGEENQELYDGSDRQSRGFGHNPNSFEDDESENPPHPSYPSDLHLVESPEEPSSQYHHGRYPAFENGEDENTHEYPSGLPFVDSPEEQESEHHNSHSIADDENETPRHYSHPSDLPYVENPEDLESEHRYGHSHSFENDENETPRHYSYPSGLPFVDSPENQESDHRYGHPRSFENDENEETPEYSYPSGLPYVDSPEEQESDHHNGHSDSFEHDENEEAPEYSYPSGLPFVDSPETESEHHYGHSHEGSTGSSEYGHSGKEHEEEVGDWARPEYHEDEHCHDGKCQEGHENSGNTGFEEHEDCPNGKCEGGHENDGFDKPHEHEHGAWNHDSDGSHPSKSDEVKHRPEHHEVHEYYTTILTTTYVDLCRCAEKSLETFTHTTTIEVCDCEYPKNPPMTRIHHKVNKVEVQTPECPMTTVTKSCNACGPAKENTIVVTIPQKPGFHVPKETGHSYPTPEHELGDRQGRHEGTDSSEHHETCEDDSCKEETFTSPEPDRECEGAGCNEETPTSITEQVCDGEECKEDTSSLRTPGKGCEGEECKEERKPGKDCEGQDCEEESSTSQTPGDICEGDTCQEQSQGSPKPGKNCEGDECNSNSNSTPPYPICEGDDCKRKSSNSSRIVHICEGENCKSQPPADTIPSPTTPGAESGSCGDSGCSNSTNPGSANNKNAPLEPGNSESTEATVATASSSTKSHTPGQTIGFAIVVTAMLCWF</sequence>
<keyword evidence="10" id="KW-1185">Reference proteome</keyword>
<evidence type="ECO:0000256" key="1">
    <source>
        <dbReference type="ARBA" id="ARBA00000124"/>
    </source>
</evidence>
<feature type="domain" description="GH16" evidence="8">
    <location>
        <begin position="20"/>
        <end position="274"/>
    </location>
</feature>
<feature type="non-terminal residue" evidence="9">
    <location>
        <position position="1"/>
    </location>
</feature>
<feature type="region of interest" description="Disordered" evidence="6">
    <location>
        <begin position="1904"/>
        <end position="1942"/>
    </location>
</feature>
<feature type="region of interest" description="Disordered" evidence="6">
    <location>
        <begin position="371"/>
        <end position="390"/>
    </location>
</feature>
<feature type="compositionally biased region" description="Low complexity" evidence="6">
    <location>
        <begin position="2644"/>
        <end position="2654"/>
    </location>
</feature>
<feature type="compositionally biased region" description="Low complexity" evidence="6">
    <location>
        <begin position="2854"/>
        <end position="2875"/>
    </location>
</feature>
<feature type="compositionally biased region" description="Gly residues" evidence="6">
    <location>
        <begin position="1633"/>
        <end position="1643"/>
    </location>
</feature>
<feature type="region of interest" description="Disordered" evidence="6">
    <location>
        <begin position="871"/>
        <end position="1023"/>
    </location>
</feature>
<evidence type="ECO:0000313" key="10">
    <source>
        <dbReference type="Proteomes" id="UP000696280"/>
    </source>
</evidence>
<dbReference type="OrthoDB" id="192832at2759"/>
<feature type="region of interest" description="Disordered" evidence="6">
    <location>
        <begin position="3906"/>
        <end position="3975"/>
    </location>
</feature>
<feature type="region of interest" description="Disordered" evidence="6">
    <location>
        <begin position="1331"/>
        <end position="1399"/>
    </location>
</feature>
<feature type="compositionally biased region" description="Polar residues" evidence="6">
    <location>
        <begin position="2095"/>
        <end position="2113"/>
    </location>
</feature>
<feature type="region of interest" description="Disordered" evidence="6">
    <location>
        <begin position="1729"/>
        <end position="1749"/>
    </location>
</feature>
<feature type="compositionally biased region" description="Acidic residues" evidence="6">
    <location>
        <begin position="928"/>
        <end position="957"/>
    </location>
</feature>
<feature type="compositionally biased region" description="Basic and acidic residues" evidence="6">
    <location>
        <begin position="511"/>
        <end position="522"/>
    </location>
</feature>
<feature type="compositionally biased region" description="Polar residues" evidence="6">
    <location>
        <begin position="2671"/>
        <end position="2686"/>
    </location>
</feature>
<dbReference type="FunFam" id="2.60.120.200:FF:000114">
    <property type="entry name" value="Probable endo-1,3(4)-beta-glucanase NFIA_089530"/>
    <property type="match status" value="1"/>
</dbReference>
<keyword evidence="7" id="KW-0732">Signal</keyword>
<feature type="region of interest" description="Disordered" evidence="6">
    <location>
        <begin position="3590"/>
        <end position="3625"/>
    </location>
</feature>
<feature type="compositionally biased region" description="Polar residues" evidence="6">
    <location>
        <begin position="1926"/>
        <end position="1942"/>
    </location>
</feature>
<feature type="region of interest" description="Disordered" evidence="6">
    <location>
        <begin position="1971"/>
        <end position="1993"/>
    </location>
</feature>
<gene>
    <name evidence="9" type="ORF">HYFRA_00002304</name>
</gene>
<feature type="compositionally biased region" description="Low complexity" evidence="6">
    <location>
        <begin position="2541"/>
        <end position="2560"/>
    </location>
</feature>
<feature type="region of interest" description="Disordered" evidence="6">
    <location>
        <begin position="2410"/>
        <end position="2516"/>
    </location>
</feature>
<dbReference type="InterPro" id="IPR013320">
    <property type="entry name" value="ConA-like_dom_sf"/>
</dbReference>
<keyword evidence="5" id="KW-0326">Glycosidase</keyword>
<dbReference type="InterPro" id="IPR050546">
    <property type="entry name" value="Glycosyl_Hydrlase_16"/>
</dbReference>
<feature type="region of interest" description="Disordered" evidence="6">
    <location>
        <begin position="3717"/>
        <end position="3784"/>
    </location>
</feature>
<feature type="region of interest" description="Disordered" evidence="6">
    <location>
        <begin position="2534"/>
        <end position="3543"/>
    </location>
</feature>
<feature type="compositionally biased region" description="Polar residues" evidence="6">
    <location>
        <begin position="1384"/>
        <end position="1395"/>
    </location>
</feature>
<feature type="region of interest" description="Disordered" evidence="6">
    <location>
        <begin position="2030"/>
        <end position="2056"/>
    </location>
</feature>
<comment type="similarity">
    <text evidence="2">Belongs to the glycosyl hydrolase 16 family.</text>
</comment>
<proteinExistence type="inferred from homology"/>
<feature type="compositionally biased region" description="Basic and acidic residues" evidence="6">
    <location>
        <begin position="3762"/>
        <end position="3776"/>
    </location>
</feature>
<feature type="compositionally biased region" description="Polar residues" evidence="6">
    <location>
        <begin position="1844"/>
        <end position="1859"/>
    </location>
</feature>
<feature type="compositionally biased region" description="Basic and acidic residues" evidence="6">
    <location>
        <begin position="639"/>
        <end position="649"/>
    </location>
</feature>
<evidence type="ECO:0000256" key="3">
    <source>
        <dbReference type="ARBA" id="ARBA00012599"/>
    </source>
</evidence>
<feature type="region of interest" description="Disordered" evidence="6">
    <location>
        <begin position="1076"/>
        <end position="1146"/>
    </location>
</feature>
<dbReference type="Proteomes" id="UP000696280">
    <property type="component" value="Unassembled WGS sequence"/>
</dbReference>
<dbReference type="EMBL" id="CAJVRL010000103">
    <property type="protein sequence ID" value="CAG8960767.1"/>
    <property type="molecule type" value="Genomic_DNA"/>
</dbReference>
<feature type="region of interest" description="Disordered" evidence="6">
    <location>
        <begin position="3820"/>
        <end position="3892"/>
    </location>
</feature>
<feature type="compositionally biased region" description="Basic and acidic residues" evidence="6">
    <location>
        <begin position="1099"/>
        <end position="1112"/>
    </location>
</feature>
<feature type="compositionally biased region" description="Polar residues" evidence="6">
    <location>
        <begin position="3938"/>
        <end position="3947"/>
    </location>
</feature>
<feature type="compositionally biased region" description="Basic and acidic residues" evidence="6">
    <location>
        <begin position="3533"/>
        <end position="3543"/>
    </location>
</feature>
<dbReference type="GO" id="GO:0052861">
    <property type="term" value="F:endo-1,3(4)-beta-glucanase activity"/>
    <property type="evidence" value="ECO:0007669"/>
    <property type="project" value="UniProtKB-EC"/>
</dbReference>
<feature type="compositionally biased region" description="Low complexity" evidence="6">
    <location>
        <begin position="2701"/>
        <end position="2718"/>
    </location>
</feature>
<accession>A0A9N9LAY3</accession>
<feature type="compositionally biased region" description="Low complexity" evidence="6">
    <location>
        <begin position="2621"/>
        <end position="2630"/>
    </location>
</feature>
<feature type="compositionally biased region" description="Basic and acidic residues" evidence="6">
    <location>
        <begin position="897"/>
        <end position="908"/>
    </location>
</feature>
<dbReference type="InterPro" id="IPR000757">
    <property type="entry name" value="Beta-glucanase-like"/>
</dbReference>
<dbReference type="GO" id="GO:0009251">
    <property type="term" value="P:glucan catabolic process"/>
    <property type="evidence" value="ECO:0007669"/>
    <property type="project" value="TreeGrafter"/>
</dbReference>
<keyword evidence="4" id="KW-0378">Hydrolase</keyword>
<feature type="compositionally biased region" description="Low complexity" evidence="6">
    <location>
        <begin position="2420"/>
        <end position="2440"/>
    </location>
</feature>
<evidence type="ECO:0000313" key="9">
    <source>
        <dbReference type="EMBL" id="CAG8960767.1"/>
    </source>
</evidence>
<feature type="region of interest" description="Disordered" evidence="6">
    <location>
        <begin position="603"/>
        <end position="649"/>
    </location>
</feature>
<feature type="compositionally biased region" description="Basic and acidic residues" evidence="6">
    <location>
        <begin position="3722"/>
        <end position="3755"/>
    </location>
</feature>
<comment type="caution">
    <text evidence="9">The sequence shown here is derived from an EMBL/GenBank/DDBJ whole genome shotgun (WGS) entry which is preliminary data.</text>
</comment>
<name>A0A9N9LAY3_9HELO</name>
<feature type="region of interest" description="Disordered" evidence="6">
    <location>
        <begin position="2093"/>
        <end position="2113"/>
    </location>
</feature>
<dbReference type="EC" id="3.2.1.6" evidence="3"/>
<feature type="compositionally biased region" description="Basic and acidic residues" evidence="6">
    <location>
        <begin position="3477"/>
        <end position="3489"/>
    </location>
</feature>
<feature type="compositionally biased region" description="Acidic residues" evidence="6">
    <location>
        <begin position="2923"/>
        <end position="2959"/>
    </location>
</feature>
<feature type="region of interest" description="Disordered" evidence="6">
    <location>
        <begin position="1594"/>
        <end position="1657"/>
    </location>
</feature>
<feature type="compositionally biased region" description="Polar residues" evidence="6">
    <location>
        <begin position="2577"/>
        <end position="2598"/>
    </location>
</feature>
<reference evidence="9" key="1">
    <citation type="submission" date="2021-07" db="EMBL/GenBank/DDBJ databases">
        <authorList>
            <person name="Durling M."/>
        </authorList>
    </citation>
    <scope>NUCLEOTIDE SEQUENCE</scope>
</reference>
<feature type="compositionally biased region" description="Polar residues" evidence="6">
    <location>
        <begin position="2610"/>
        <end position="2619"/>
    </location>
</feature>
<feature type="compositionally biased region" description="Polar residues" evidence="6">
    <location>
        <begin position="2734"/>
        <end position="2750"/>
    </location>
</feature>
<feature type="compositionally biased region" description="Acidic residues" evidence="6">
    <location>
        <begin position="2893"/>
        <end position="2902"/>
    </location>
</feature>
<feature type="compositionally biased region" description="Polar residues" evidence="6">
    <location>
        <begin position="1621"/>
        <end position="1630"/>
    </location>
</feature>
<feature type="compositionally biased region" description="Basic and acidic residues" evidence="6">
    <location>
        <begin position="3438"/>
        <end position="3450"/>
    </location>
</feature>
<feature type="compositionally biased region" description="Polar residues" evidence="6">
    <location>
        <begin position="984"/>
        <end position="1007"/>
    </location>
</feature>
<evidence type="ECO:0000256" key="7">
    <source>
        <dbReference type="SAM" id="SignalP"/>
    </source>
</evidence>
<feature type="region of interest" description="Disordered" evidence="6">
    <location>
        <begin position="1827"/>
        <end position="1862"/>
    </location>
</feature>
<feature type="compositionally biased region" description="Acidic residues" evidence="6">
    <location>
        <begin position="3084"/>
        <end position="3095"/>
    </location>
</feature>
<evidence type="ECO:0000259" key="8">
    <source>
        <dbReference type="PROSITE" id="PS51762"/>
    </source>
</evidence>
<feature type="compositionally biased region" description="Basic and acidic residues" evidence="6">
    <location>
        <begin position="3165"/>
        <end position="3176"/>
    </location>
</feature>
<feature type="compositionally biased region" description="Low complexity" evidence="6">
    <location>
        <begin position="3955"/>
        <end position="3973"/>
    </location>
</feature>
<dbReference type="PANTHER" id="PTHR10963">
    <property type="entry name" value="GLYCOSYL HYDROLASE-RELATED"/>
    <property type="match status" value="1"/>
</dbReference>
<dbReference type="PANTHER" id="PTHR10963:SF24">
    <property type="entry name" value="GLYCOSIDASE C21B10.07-RELATED"/>
    <property type="match status" value="1"/>
</dbReference>
<dbReference type="CDD" id="cd02181">
    <property type="entry name" value="GH16_fungal_Lam16A_glucanase"/>
    <property type="match status" value="1"/>
</dbReference>
<evidence type="ECO:0000256" key="4">
    <source>
        <dbReference type="ARBA" id="ARBA00022801"/>
    </source>
</evidence>
<dbReference type="Pfam" id="PF26113">
    <property type="entry name" value="GH16_XgeA"/>
    <property type="match status" value="1"/>
</dbReference>
<feature type="signal peptide" evidence="7">
    <location>
        <begin position="1"/>
        <end position="17"/>
    </location>
</feature>
<feature type="compositionally biased region" description="Low complexity" evidence="6">
    <location>
        <begin position="2482"/>
        <end position="2516"/>
    </location>
</feature>
<dbReference type="Gene3D" id="2.60.120.200">
    <property type="match status" value="1"/>
</dbReference>
<feature type="compositionally biased region" description="Basic and acidic residues" evidence="6">
    <location>
        <begin position="3256"/>
        <end position="3265"/>
    </location>
</feature>
<evidence type="ECO:0000256" key="2">
    <source>
        <dbReference type="ARBA" id="ARBA00006865"/>
    </source>
</evidence>
<dbReference type="SUPFAM" id="SSF49899">
    <property type="entry name" value="Concanavalin A-like lectins/glucanases"/>
    <property type="match status" value="1"/>
</dbReference>
<protein>
    <recommendedName>
        <fullName evidence="3">endo-1,3(4)-beta-glucanase</fullName>
        <ecNumber evidence="3">3.2.1.6</ecNumber>
    </recommendedName>
</protein>
<feature type="compositionally biased region" description="Basic and acidic residues" evidence="6">
    <location>
        <begin position="1124"/>
        <end position="1134"/>
    </location>
</feature>
<evidence type="ECO:0000256" key="5">
    <source>
        <dbReference type="ARBA" id="ARBA00023295"/>
    </source>
</evidence>
<dbReference type="PROSITE" id="PS51762">
    <property type="entry name" value="GH16_2"/>
    <property type="match status" value="1"/>
</dbReference>
<feature type="compositionally biased region" description="Basic and acidic residues" evidence="6">
    <location>
        <begin position="3401"/>
        <end position="3420"/>
    </location>
</feature>
<feature type="compositionally biased region" description="Acidic residues" evidence="6">
    <location>
        <begin position="1135"/>
        <end position="1144"/>
    </location>
</feature>
<feature type="non-terminal residue" evidence="9">
    <location>
        <position position="3991"/>
    </location>
</feature>
<feature type="compositionally biased region" description="Low complexity" evidence="6">
    <location>
        <begin position="3926"/>
        <end position="3937"/>
    </location>
</feature>
<feature type="compositionally biased region" description="Basic and acidic residues" evidence="6">
    <location>
        <begin position="3221"/>
        <end position="3230"/>
    </location>
</feature>
<feature type="compositionally biased region" description="Basic and acidic residues" evidence="6">
    <location>
        <begin position="3513"/>
        <end position="3523"/>
    </location>
</feature>
<organism evidence="9 10">
    <name type="scientific">Hymenoscyphus fraxineus</name>
    <dbReference type="NCBI Taxonomy" id="746836"/>
    <lineage>
        <taxon>Eukaryota</taxon>
        <taxon>Fungi</taxon>
        <taxon>Dikarya</taxon>
        <taxon>Ascomycota</taxon>
        <taxon>Pezizomycotina</taxon>
        <taxon>Leotiomycetes</taxon>
        <taxon>Helotiales</taxon>
        <taxon>Helotiaceae</taxon>
        <taxon>Hymenoscyphus</taxon>
    </lineage>
</organism>
<comment type="catalytic activity">
    <reaction evidence="1">
        <text>Endohydrolysis of (1-&gt;3)- or (1-&gt;4)-linkages in beta-D-glucans when the glucose residue whose reducing group is involved in the linkage to be hydrolyzed is itself substituted at C-3.</text>
        <dbReference type="EC" id="3.2.1.6"/>
    </reaction>
</comment>
<feature type="compositionally biased region" description="Polar residues" evidence="6">
    <location>
        <begin position="1735"/>
        <end position="1748"/>
    </location>
</feature>
<feature type="compositionally biased region" description="Polar residues" evidence="6">
    <location>
        <begin position="2820"/>
        <end position="2830"/>
    </location>
</feature>
<feature type="chain" id="PRO_5040208036" description="endo-1,3(4)-beta-glucanase" evidence="7">
    <location>
        <begin position="18"/>
        <end position="3991"/>
    </location>
</feature>
<feature type="compositionally biased region" description="Polar residues" evidence="6">
    <location>
        <begin position="2796"/>
        <end position="2805"/>
    </location>
</feature>
<feature type="compositionally biased region" description="Basic and acidic residues" evidence="6">
    <location>
        <begin position="3068"/>
        <end position="3081"/>
    </location>
</feature>
<feature type="compositionally biased region" description="Low complexity" evidence="6">
    <location>
        <begin position="2764"/>
        <end position="2780"/>
    </location>
</feature>